<evidence type="ECO:0000256" key="2">
    <source>
        <dbReference type="RuleBase" id="RU000393"/>
    </source>
</evidence>
<feature type="domain" description="Superoxide dismutase copper/zinc binding" evidence="5">
    <location>
        <begin position="39"/>
        <end position="172"/>
    </location>
</feature>
<dbReference type="GO" id="GO:0004784">
    <property type="term" value="F:superoxide dismutase activity"/>
    <property type="evidence" value="ECO:0007669"/>
    <property type="project" value="UniProtKB-EC"/>
</dbReference>
<dbReference type="PROSITE" id="PS00087">
    <property type="entry name" value="SOD_CU_ZN_1"/>
    <property type="match status" value="1"/>
</dbReference>
<protein>
    <recommendedName>
        <fullName evidence="2">Superoxide dismutase [Cu-Zn]</fullName>
        <ecNumber evidence="2">1.15.1.1</ecNumber>
    </recommendedName>
</protein>
<feature type="region of interest" description="Disordered" evidence="3">
    <location>
        <begin position="72"/>
        <end position="106"/>
    </location>
</feature>
<organism evidence="6 7">
    <name type="scientific">Pseudomonas fulva</name>
    <dbReference type="NCBI Taxonomy" id="47880"/>
    <lineage>
        <taxon>Bacteria</taxon>
        <taxon>Pseudomonadati</taxon>
        <taxon>Pseudomonadota</taxon>
        <taxon>Gammaproteobacteria</taxon>
        <taxon>Pseudomonadales</taxon>
        <taxon>Pseudomonadaceae</taxon>
        <taxon>Pseudomonas</taxon>
    </lineage>
</organism>
<evidence type="ECO:0000256" key="3">
    <source>
        <dbReference type="SAM" id="MobiDB-lite"/>
    </source>
</evidence>
<dbReference type="GO" id="GO:0005507">
    <property type="term" value="F:copper ion binding"/>
    <property type="evidence" value="ECO:0007669"/>
    <property type="project" value="InterPro"/>
</dbReference>
<comment type="function">
    <text evidence="2">Destroys radicals which are normally produced within the cells and which are toxic to biological systems.</text>
</comment>
<keyword evidence="2" id="KW-0560">Oxidoreductase</keyword>
<dbReference type="InterPro" id="IPR036423">
    <property type="entry name" value="SOD-like_Cu/Zn_dom_sf"/>
</dbReference>
<evidence type="ECO:0000256" key="1">
    <source>
        <dbReference type="ARBA" id="ARBA00010457"/>
    </source>
</evidence>
<comment type="caution">
    <text evidence="6">The sequence shown here is derived from an EMBL/GenBank/DDBJ whole genome shotgun (WGS) entry which is preliminary data.</text>
</comment>
<comment type="similarity">
    <text evidence="1 2">Belongs to the Cu-Zn superoxide dismutase family.</text>
</comment>
<dbReference type="InterPro" id="IPR001424">
    <property type="entry name" value="SOD_Cu_Zn_dom"/>
</dbReference>
<dbReference type="Proteomes" id="UP000032068">
    <property type="component" value="Unassembled WGS sequence"/>
</dbReference>
<keyword evidence="2" id="KW-0186">Copper</keyword>
<dbReference type="RefSeq" id="WP_042555798.1">
    <property type="nucleotide sequence ID" value="NZ_JXQW01000062.1"/>
</dbReference>
<evidence type="ECO:0000259" key="5">
    <source>
        <dbReference type="Pfam" id="PF00080"/>
    </source>
</evidence>
<feature type="chain" id="PRO_5002214561" description="Superoxide dismutase [Cu-Zn]" evidence="4">
    <location>
        <begin position="20"/>
        <end position="173"/>
    </location>
</feature>
<dbReference type="PROSITE" id="PS00332">
    <property type="entry name" value="SOD_CU_ZN_2"/>
    <property type="match status" value="1"/>
</dbReference>
<dbReference type="Pfam" id="PF00080">
    <property type="entry name" value="Sod_Cu"/>
    <property type="match status" value="1"/>
</dbReference>
<comment type="cofactor">
    <cofactor evidence="2">
        <name>Zn(2+)</name>
        <dbReference type="ChEBI" id="CHEBI:29105"/>
    </cofactor>
    <text evidence="2">Binds 1 zinc ion per subunit.</text>
</comment>
<gene>
    <name evidence="6" type="ORF">RU08_21095</name>
</gene>
<dbReference type="OrthoDB" id="5431326at2"/>
<dbReference type="AlphaFoldDB" id="A0A0D0KII7"/>
<dbReference type="Gene3D" id="2.60.40.200">
    <property type="entry name" value="Superoxide dismutase, copper/zinc binding domain"/>
    <property type="match status" value="1"/>
</dbReference>
<proteinExistence type="inferred from homology"/>
<dbReference type="PANTHER" id="PTHR10003">
    <property type="entry name" value="SUPEROXIDE DISMUTASE CU-ZN -RELATED"/>
    <property type="match status" value="1"/>
</dbReference>
<comment type="catalytic activity">
    <reaction evidence="2">
        <text>2 superoxide + 2 H(+) = H2O2 + O2</text>
        <dbReference type="Rhea" id="RHEA:20696"/>
        <dbReference type="ChEBI" id="CHEBI:15378"/>
        <dbReference type="ChEBI" id="CHEBI:15379"/>
        <dbReference type="ChEBI" id="CHEBI:16240"/>
        <dbReference type="ChEBI" id="CHEBI:18421"/>
        <dbReference type="EC" id="1.15.1.1"/>
    </reaction>
</comment>
<dbReference type="InterPro" id="IPR024134">
    <property type="entry name" value="SOD_Cu/Zn_/chaperone"/>
</dbReference>
<dbReference type="NCBIfam" id="NF007628">
    <property type="entry name" value="PRK10290.1"/>
    <property type="match status" value="1"/>
</dbReference>
<name>A0A0D0KII7_9PSED</name>
<sequence>MKRWMMAALASCCAASLQAADLTVDLNAVDAKGVGSSVGKVVISQSPYGVVFTPELHDLEPGVHGFHVHGKPSCDPAPKDGQPSAAEAAGGHWDPQNTGKHGLPWGDGHLGDLPALLVTADGKANQPVLAPRIKSVDELKNLALMVHAGGDNHADHPKPLGGGGARVACGVIK</sequence>
<dbReference type="InterPro" id="IPR018152">
    <property type="entry name" value="SOD_Cu/Zn_BS"/>
</dbReference>
<feature type="signal peptide" evidence="4">
    <location>
        <begin position="1"/>
        <end position="19"/>
    </location>
</feature>
<dbReference type="EMBL" id="JXQW01000062">
    <property type="protein sequence ID" value="KIP96745.1"/>
    <property type="molecule type" value="Genomic_DNA"/>
</dbReference>
<dbReference type="EC" id="1.15.1.1" evidence="2"/>
<accession>A0A0D0KII7</accession>
<dbReference type="CDD" id="cd00305">
    <property type="entry name" value="Cu-Zn_Superoxide_Dismutase"/>
    <property type="match status" value="1"/>
</dbReference>
<reference evidence="6 7" key="1">
    <citation type="submission" date="2014-12" db="EMBL/GenBank/DDBJ databases">
        <title>16Stimator: statistical estimation of ribosomal gene copy numbers from draft genome assemblies.</title>
        <authorList>
            <person name="Perisin M.A."/>
            <person name="Vetter M."/>
            <person name="Gilbert J.A."/>
            <person name="Bergelson J."/>
        </authorList>
    </citation>
    <scope>NUCLEOTIDE SEQUENCE [LARGE SCALE GENOMIC DNA]</scope>
    <source>
        <strain evidence="6 7">MEJ086</strain>
    </source>
</reference>
<evidence type="ECO:0000256" key="4">
    <source>
        <dbReference type="SAM" id="SignalP"/>
    </source>
</evidence>
<comment type="cofactor">
    <cofactor evidence="2">
        <name>Cu cation</name>
        <dbReference type="ChEBI" id="CHEBI:23378"/>
    </cofactor>
    <text evidence="2">Binds 1 copper ion per subunit.</text>
</comment>
<keyword evidence="2" id="KW-0479">Metal-binding</keyword>
<keyword evidence="2" id="KW-0862">Zinc</keyword>
<evidence type="ECO:0000313" key="7">
    <source>
        <dbReference type="Proteomes" id="UP000032068"/>
    </source>
</evidence>
<keyword evidence="4" id="KW-0732">Signal</keyword>
<evidence type="ECO:0000313" key="6">
    <source>
        <dbReference type="EMBL" id="KIP96745.1"/>
    </source>
</evidence>
<dbReference type="SUPFAM" id="SSF49329">
    <property type="entry name" value="Cu,Zn superoxide dismutase-like"/>
    <property type="match status" value="1"/>
</dbReference>